<dbReference type="RefSeq" id="WP_015710160.1">
    <property type="nucleotide sequence ID" value="NC_015577.1"/>
</dbReference>
<evidence type="ECO:0000313" key="2">
    <source>
        <dbReference type="EMBL" id="AEF80551.1"/>
    </source>
</evidence>
<dbReference type="InterPro" id="IPR001387">
    <property type="entry name" value="Cro/C1-type_HTH"/>
</dbReference>
<organism evidence="2 3">
    <name type="scientific">Leadbettera azotonutricia (strain ATCC BAA-888 / DSM 13862 / ZAS-9)</name>
    <name type="common">Treponema azotonutricium</name>
    <dbReference type="NCBI Taxonomy" id="545695"/>
    <lineage>
        <taxon>Bacteria</taxon>
        <taxon>Pseudomonadati</taxon>
        <taxon>Spirochaetota</taxon>
        <taxon>Spirochaetia</taxon>
        <taxon>Spirochaetales</taxon>
        <taxon>Breznakiellaceae</taxon>
        <taxon>Leadbettera</taxon>
    </lineage>
</organism>
<dbReference type="InParanoid" id="F5YBD4"/>
<reference evidence="2 3" key="2">
    <citation type="journal article" date="2011" name="ISME J.">
        <title>RNA-seq reveals cooperative metabolic interactions between two termite-gut spirochete species in co-culture.</title>
        <authorList>
            <person name="Rosenthal A.Z."/>
            <person name="Matson E.G."/>
            <person name="Eldar A."/>
            <person name="Leadbetter J.R."/>
        </authorList>
    </citation>
    <scope>NUCLEOTIDE SEQUENCE [LARGE SCALE GENOMIC DNA]</scope>
    <source>
        <strain evidence="3">ATCC BAA-888 / DSM 13862 / ZAS-9</strain>
    </source>
</reference>
<dbReference type="SMART" id="SM00530">
    <property type="entry name" value="HTH_XRE"/>
    <property type="match status" value="1"/>
</dbReference>
<evidence type="ECO:0000313" key="3">
    <source>
        <dbReference type="Proteomes" id="UP000009222"/>
    </source>
</evidence>
<gene>
    <name evidence="2" type="ordered locus">TREAZ_1876</name>
</gene>
<dbReference type="Pfam" id="PF01381">
    <property type="entry name" value="HTH_3"/>
    <property type="match status" value="1"/>
</dbReference>
<keyword evidence="3" id="KW-1185">Reference proteome</keyword>
<evidence type="ECO:0000259" key="1">
    <source>
        <dbReference type="PROSITE" id="PS50943"/>
    </source>
</evidence>
<dbReference type="HOGENOM" id="CLU_066192_5_4_12"/>
<reference evidence="3" key="1">
    <citation type="submission" date="2009-12" db="EMBL/GenBank/DDBJ databases">
        <title>Complete sequence of Treponema azotonutricium strain ZAS-9.</title>
        <authorList>
            <person name="Tetu S.G."/>
            <person name="Matson E."/>
            <person name="Ren Q."/>
            <person name="Seshadri R."/>
            <person name="Elbourne L."/>
            <person name="Hassan K.A."/>
            <person name="Durkin A."/>
            <person name="Radune D."/>
            <person name="Mohamoud Y."/>
            <person name="Shay R."/>
            <person name="Jin S."/>
            <person name="Zhang X."/>
            <person name="Lucey K."/>
            <person name="Ballor N.R."/>
            <person name="Ottesen E."/>
            <person name="Rosenthal R."/>
            <person name="Allen A."/>
            <person name="Leadbetter J.R."/>
            <person name="Paulsen I.T."/>
        </authorList>
    </citation>
    <scope>NUCLEOTIDE SEQUENCE [LARGE SCALE GENOMIC DNA]</scope>
    <source>
        <strain evidence="3">ATCC BAA-888 / DSM 13862 / ZAS-9</strain>
    </source>
</reference>
<dbReference type="Gene3D" id="1.10.260.40">
    <property type="entry name" value="lambda repressor-like DNA-binding domains"/>
    <property type="match status" value="1"/>
</dbReference>
<dbReference type="OrthoDB" id="345807at2"/>
<feature type="domain" description="HTH cro/C1-type" evidence="1">
    <location>
        <begin position="5"/>
        <end position="59"/>
    </location>
</feature>
<dbReference type="STRING" id="545695.TREAZ_1876"/>
<dbReference type="SUPFAM" id="SSF47413">
    <property type="entry name" value="lambda repressor-like DNA-binding domains"/>
    <property type="match status" value="1"/>
</dbReference>
<dbReference type="GO" id="GO:0003677">
    <property type="term" value="F:DNA binding"/>
    <property type="evidence" value="ECO:0007669"/>
    <property type="project" value="InterPro"/>
</dbReference>
<accession>F5YBD4</accession>
<name>F5YBD4_LEAAZ</name>
<dbReference type="AlphaFoldDB" id="F5YBD4"/>
<dbReference type="CDD" id="cd00093">
    <property type="entry name" value="HTH_XRE"/>
    <property type="match status" value="1"/>
</dbReference>
<dbReference type="InterPro" id="IPR010982">
    <property type="entry name" value="Lambda_DNA-bd_dom_sf"/>
</dbReference>
<dbReference type="EMBL" id="CP001841">
    <property type="protein sequence ID" value="AEF80551.1"/>
    <property type="molecule type" value="Genomic_DNA"/>
</dbReference>
<sequence>MNHRVAEIRKELDLNQEEFADRLGLKQTALSMIESGKNALTEKNIKIICSVLNVSETWLRTGIGPMFEASPYEKEFFAVYKTLLPETQKALLKFAKELLKVQKKTAK</sequence>
<dbReference type="Proteomes" id="UP000009222">
    <property type="component" value="Chromosome"/>
</dbReference>
<dbReference type="KEGG" id="taz:TREAZ_1876"/>
<dbReference type="eggNOG" id="COG1396">
    <property type="taxonomic scope" value="Bacteria"/>
</dbReference>
<proteinExistence type="predicted"/>
<protein>
    <submittedName>
        <fullName evidence="2">Transcriptional regulator</fullName>
    </submittedName>
</protein>
<dbReference type="PROSITE" id="PS50943">
    <property type="entry name" value="HTH_CROC1"/>
    <property type="match status" value="1"/>
</dbReference>